<evidence type="ECO:0000256" key="2">
    <source>
        <dbReference type="SAM" id="Phobius"/>
    </source>
</evidence>
<keyword evidence="2" id="KW-1133">Transmembrane helix</keyword>
<dbReference type="AlphaFoldDB" id="A0A2M8LT51"/>
<protein>
    <recommendedName>
        <fullName evidence="5">FxsA protein</fullName>
    </recommendedName>
</protein>
<feature type="region of interest" description="Disordered" evidence="1">
    <location>
        <begin position="157"/>
        <end position="176"/>
    </location>
</feature>
<dbReference type="PANTHER" id="PTHR35335">
    <property type="entry name" value="UPF0716 PROTEIN FXSA"/>
    <property type="match status" value="1"/>
</dbReference>
<gene>
    <name evidence="3" type="ORF">CUT44_26290</name>
</gene>
<feature type="region of interest" description="Disordered" evidence="1">
    <location>
        <begin position="1"/>
        <end position="30"/>
    </location>
</feature>
<feature type="compositionally biased region" description="Basic and acidic residues" evidence="1">
    <location>
        <begin position="201"/>
        <end position="219"/>
    </location>
</feature>
<evidence type="ECO:0008006" key="5">
    <source>
        <dbReference type="Google" id="ProtNLM"/>
    </source>
</evidence>
<comment type="caution">
    <text evidence="3">The sequence shown here is derived from an EMBL/GenBank/DDBJ whole genome shotgun (WGS) entry which is preliminary data.</text>
</comment>
<dbReference type="RefSeq" id="WP_100204397.1">
    <property type="nucleotide sequence ID" value="NZ_PGGW01000067.1"/>
</dbReference>
<keyword evidence="4" id="KW-1185">Reference proteome</keyword>
<evidence type="ECO:0000256" key="1">
    <source>
        <dbReference type="SAM" id="MobiDB-lite"/>
    </source>
</evidence>
<evidence type="ECO:0000313" key="4">
    <source>
        <dbReference type="Proteomes" id="UP000230407"/>
    </source>
</evidence>
<dbReference type="NCBIfam" id="NF008528">
    <property type="entry name" value="PRK11463.1-2"/>
    <property type="match status" value="1"/>
</dbReference>
<keyword evidence="2" id="KW-0472">Membrane</keyword>
<name>A0A2M8LT51_9ACTN</name>
<evidence type="ECO:0000313" key="3">
    <source>
        <dbReference type="EMBL" id="PJE95145.1"/>
    </source>
</evidence>
<dbReference type="InterPro" id="IPR007313">
    <property type="entry name" value="FxsA"/>
</dbReference>
<dbReference type="NCBIfam" id="NF008527">
    <property type="entry name" value="PRK11463.1-1"/>
    <property type="match status" value="1"/>
</dbReference>
<dbReference type="Pfam" id="PF04186">
    <property type="entry name" value="FxsA"/>
    <property type="match status" value="1"/>
</dbReference>
<accession>A0A2M8LT51</accession>
<proteinExistence type="predicted"/>
<dbReference type="PANTHER" id="PTHR35335:SF1">
    <property type="entry name" value="UPF0716 PROTEIN FXSA"/>
    <property type="match status" value="1"/>
</dbReference>
<feature type="transmembrane region" description="Helical" evidence="2">
    <location>
        <begin position="34"/>
        <end position="54"/>
    </location>
</feature>
<reference evidence="3 4" key="1">
    <citation type="submission" date="2017-11" db="EMBL/GenBank/DDBJ databases">
        <title>Streptomyces carmine sp. nov., a novel actinomycete isolated from Sophora alopecuroides in Xinjiang, China.</title>
        <authorList>
            <person name="Wang Y."/>
            <person name="Luo X."/>
            <person name="Wan C."/>
            <person name="Zhang L."/>
        </authorList>
    </citation>
    <scope>NUCLEOTIDE SEQUENCE [LARGE SCALE GENOMIC DNA]</scope>
    <source>
        <strain evidence="3 4">TRM SA0054</strain>
    </source>
</reference>
<organism evidence="3 4">
    <name type="scientific">Streptomyces carminius</name>
    <dbReference type="NCBI Taxonomy" id="2665496"/>
    <lineage>
        <taxon>Bacteria</taxon>
        <taxon>Bacillati</taxon>
        <taxon>Actinomycetota</taxon>
        <taxon>Actinomycetes</taxon>
        <taxon>Kitasatosporales</taxon>
        <taxon>Streptomycetaceae</taxon>
        <taxon>Streptomyces</taxon>
    </lineage>
</organism>
<feature type="region of interest" description="Disordered" evidence="1">
    <location>
        <begin position="187"/>
        <end position="225"/>
    </location>
</feature>
<feature type="transmembrane region" description="Helical" evidence="2">
    <location>
        <begin position="60"/>
        <end position="77"/>
    </location>
</feature>
<dbReference type="EMBL" id="PGGW01000067">
    <property type="protein sequence ID" value="PJE95145.1"/>
    <property type="molecule type" value="Genomic_DNA"/>
</dbReference>
<sequence>MTTGAPYPYEPPPQRPRTGPTADGTPPPRRRRSLVPLGLVAFAALEIWLLTLLADATSGLVVLAVLVAGAVLGAAAVKRAGRRAWQGLVETVESLQPDAGARPRRAPADRPRGGNGLAMLGGLLLMLPGPLSDAAGLLCLFPPTAGLLRRTLEGRLERRLGRTAPPGAGPGPLGDTLRQARDAERQFRIHRPDGKIVQGEVVREDDGGRGDGDGGRNGDGRAGTR</sequence>
<dbReference type="Proteomes" id="UP000230407">
    <property type="component" value="Unassembled WGS sequence"/>
</dbReference>
<dbReference type="GO" id="GO:0016020">
    <property type="term" value="C:membrane"/>
    <property type="evidence" value="ECO:0007669"/>
    <property type="project" value="InterPro"/>
</dbReference>
<keyword evidence="2" id="KW-0812">Transmembrane</keyword>